<keyword evidence="3" id="KW-0505">Motor protein</keyword>
<dbReference type="InterPro" id="IPR027417">
    <property type="entry name" value="P-loop_NTPase"/>
</dbReference>
<feature type="region of interest" description="Disordered" evidence="5">
    <location>
        <begin position="140"/>
        <end position="176"/>
    </location>
</feature>
<dbReference type="EMBL" id="VEPZ02000209">
    <property type="protein sequence ID" value="KAE8730381.1"/>
    <property type="molecule type" value="Genomic_DNA"/>
</dbReference>
<dbReference type="Proteomes" id="UP000436088">
    <property type="component" value="Unassembled WGS sequence"/>
</dbReference>
<evidence type="ECO:0000256" key="2">
    <source>
        <dbReference type="ARBA" id="ARBA00022701"/>
    </source>
</evidence>
<feature type="region of interest" description="Disordered" evidence="5">
    <location>
        <begin position="196"/>
        <end position="249"/>
    </location>
</feature>
<comment type="caution">
    <text evidence="7">The sequence shown here is derived from an EMBL/GenBank/DDBJ whole genome shotgun (WGS) entry which is preliminary data.</text>
</comment>
<evidence type="ECO:0000256" key="4">
    <source>
        <dbReference type="PROSITE-ProRule" id="PRU00283"/>
    </source>
</evidence>
<proteinExistence type="inferred from homology"/>
<organism evidence="7 8">
    <name type="scientific">Hibiscus syriacus</name>
    <name type="common">Rose of Sharon</name>
    <dbReference type="NCBI Taxonomy" id="106335"/>
    <lineage>
        <taxon>Eukaryota</taxon>
        <taxon>Viridiplantae</taxon>
        <taxon>Streptophyta</taxon>
        <taxon>Embryophyta</taxon>
        <taxon>Tracheophyta</taxon>
        <taxon>Spermatophyta</taxon>
        <taxon>Magnoliopsida</taxon>
        <taxon>eudicotyledons</taxon>
        <taxon>Gunneridae</taxon>
        <taxon>Pentapetalae</taxon>
        <taxon>rosids</taxon>
        <taxon>malvids</taxon>
        <taxon>Malvales</taxon>
        <taxon>Malvaceae</taxon>
        <taxon>Malvoideae</taxon>
        <taxon>Hibiscus</taxon>
    </lineage>
</organism>
<evidence type="ECO:0000256" key="3">
    <source>
        <dbReference type="ARBA" id="ARBA00023175"/>
    </source>
</evidence>
<dbReference type="PROSITE" id="PS50067">
    <property type="entry name" value="KINESIN_MOTOR_2"/>
    <property type="match status" value="1"/>
</dbReference>
<dbReference type="PANTHER" id="PTHR47968">
    <property type="entry name" value="CENTROMERE PROTEIN E"/>
    <property type="match status" value="1"/>
</dbReference>
<dbReference type="GO" id="GO:0005524">
    <property type="term" value="F:ATP binding"/>
    <property type="evidence" value="ECO:0007669"/>
    <property type="project" value="InterPro"/>
</dbReference>
<protein>
    <submittedName>
        <fullName evidence="7">NADH dehydrogenase 1 beta subcomplex subunit 9-like</fullName>
    </submittedName>
</protein>
<dbReference type="GO" id="GO:0005874">
    <property type="term" value="C:microtubule"/>
    <property type="evidence" value="ECO:0007669"/>
    <property type="project" value="UniProtKB-KW"/>
</dbReference>
<name>A0A6A3CTF2_HIBSY</name>
<evidence type="ECO:0000313" key="7">
    <source>
        <dbReference type="EMBL" id="KAE8730381.1"/>
    </source>
</evidence>
<dbReference type="InterPro" id="IPR021881">
    <property type="entry name" value="NACK_C"/>
</dbReference>
<keyword evidence="8" id="KW-1185">Reference proteome</keyword>
<dbReference type="Gene3D" id="3.40.850.10">
    <property type="entry name" value="Kinesin motor domain"/>
    <property type="match status" value="1"/>
</dbReference>
<gene>
    <name evidence="7" type="ORF">F3Y22_tig00003041pilonHSYRG01451</name>
</gene>
<accession>A0A6A3CTF2</accession>
<evidence type="ECO:0000256" key="1">
    <source>
        <dbReference type="ARBA" id="ARBA00007310"/>
    </source>
</evidence>
<evidence type="ECO:0000256" key="5">
    <source>
        <dbReference type="SAM" id="MobiDB-lite"/>
    </source>
</evidence>
<keyword evidence="2" id="KW-0493">Microtubule</keyword>
<feature type="domain" description="Kinesin motor" evidence="6">
    <location>
        <begin position="1"/>
        <end position="65"/>
    </location>
</feature>
<sequence>MRCYGGCSKGRQGHINYRDSKLTRILQPCLGGNARTAIICTLSPARSHVEQTRNTLLFACHAKEVTTKAQVNVVMSDKALVKHLQRELARLESELRSPVPPSSNNDYAALLSFFRSKKEVRELTKQRDLAQSRVKDLLGMIGNDQGSGQSAGINYRDKRAGDSWEDDYSDSESSCLTDSNQFDKCIRKFNPVHHYDRERRHHHEPSNNHEDHSMTDENCKEVQCIDTDGTGRGNNDSESRTIPNGASEGQLALTLNGYVDVVGQETMSTPMTGDREANHIQESLKFSRGRSCGADVMGVTSSYMDREHIESTPSNGFEKSFPRRPDGYKMKIPSLNYGAYRGMHSRNDSLSSLGSASIQTSADEQITSIHNFVAGLKKQLDNGQVQGTGLEAGESGRGLDPMQEAPGTPADWPLEFERLQRAIVELWKACHVSLVHRTYFFLLFKGDRTDSIYMEVELRRLTFLEETFSQGNQAVEDGHTLTLASSVRALRRERQSLAKLMRKRFSEEERKDLYQKWGIKLNSQQRRLNQLWSNDKNMNHVTESAAVVAKLIRFVEQGHALKEMLGLSFTPPQTRRRYFSWKNSMASLI</sequence>
<evidence type="ECO:0000259" key="6">
    <source>
        <dbReference type="PROSITE" id="PS50067"/>
    </source>
</evidence>
<reference evidence="7" key="1">
    <citation type="submission" date="2019-09" db="EMBL/GenBank/DDBJ databases">
        <title>Draft genome information of white flower Hibiscus syriacus.</title>
        <authorList>
            <person name="Kim Y.-M."/>
        </authorList>
    </citation>
    <scope>NUCLEOTIDE SEQUENCE [LARGE SCALE GENOMIC DNA]</scope>
    <source>
        <strain evidence="7">YM2019G1</strain>
    </source>
</reference>
<dbReference type="GO" id="GO:0003777">
    <property type="term" value="F:microtubule motor activity"/>
    <property type="evidence" value="ECO:0007669"/>
    <property type="project" value="InterPro"/>
</dbReference>
<dbReference type="GO" id="GO:0007018">
    <property type="term" value="P:microtubule-based movement"/>
    <property type="evidence" value="ECO:0007669"/>
    <property type="project" value="InterPro"/>
</dbReference>
<dbReference type="SUPFAM" id="SSF52540">
    <property type="entry name" value="P-loop containing nucleoside triphosphate hydrolases"/>
    <property type="match status" value="1"/>
</dbReference>
<dbReference type="Pfam" id="PF00225">
    <property type="entry name" value="Kinesin"/>
    <property type="match status" value="1"/>
</dbReference>
<comment type="similarity">
    <text evidence="1">Belongs to the TRAFAC class myosin-kinesin ATPase superfamily. Kinesin family. KIN-7 subfamily.</text>
</comment>
<dbReference type="InterPro" id="IPR001752">
    <property type="entry name" value="Kinesin_motor_dom"/>
</dbReference>
<dbReference type="PANTHER" id="PTHR47968:SF18">
    <property type="entry name" value="KINESIN-LIKE PROTEIN KIN-7F"/>
    <property type="match status" value="1"/>
</dbReference>
<feature type="compositionally biased region" description="Polar residues" evidence="5">
    <location>
        <begin position="233"/>
        <end position="244"/>
    </location>
</feature>
<dbReference type="AlphaFoldDB" id="A0A6A3CTF2"/>
<dbReference type="GO" id="GO:0008017">
    <property type="term" value="F:microtubule binding"/>
    <property type="evidence" value="ECO:0007669"/>
    <property type="project" value="InterPro"/>
</dbReference>
<dbReference type="InterPro" id="IPR036961">
    <property type="entry name" value="Kinesin_motor_dom_sf"/>
</dbReference>
<dbReference type="InterPro" id="IPR027640">
    <property type="entry name" value="Kinesin-like_fam"/>
</dbReference>
<evidence type="ECO:0000313" key="8">
    <source>
        <dbReference type="Proteomes" id="UP000436088"/>
    </source>
</evidence>
<dbReference type="Pfam" id="PF11995">
    <property type="entry name" value="DUF3490"/>
    <property type="match status" value="1"/>
</dbReference>
<comment type="caution">
    <text evidence="4">Lacks conserved residue(s) required for the propagation of feature annotation.</text>
</comment>
<feature type="compositionally biased region" description="Basic and acidic residues" evidence="5">
    <location>
        <begin position="196"/>
        <end position="220"/>
    </location>
</feature>